<dbReference type="PANTHER" id="PTHR30502">
    <property type="entry name" value="2-KETO-3-DEOXY-L-RHAMNONATE ALDOLASE"/>
    <property type="match status" value="1"/>
</dbReference>
<dbReference type="Proteomes" id="UP000298781">
    <property type="component" value="Chromosome"/>
</dbReference>
<organism evidence="5 6">
    <name type="scientific">Phreatobacter stygius</name>
    <dbReference type="NCBI Taxonomy" id="1940610"/>
    <lineage>
        <taxon>Bacteria</taxon>
        <taxon>Pseudomonadati</taxon>
        <taxon>Pseudomonadota</taxon>
        <taxon>Alphaproteobacteria</taxon>
        <taxon>Hyphomicrobiales</taxon>
        <taxon>Phreatobacteraceae</taxon>
        <taxon>Phreatobacter</taxon>
    </lineage>
</organism>
<dbReference type="GO" id="GO:0016832">
    <property type="term" value="F:aldehyde-lyase activity"/>
    <property type="evidence" value="ECO:0007669"/>
    <property type="project" value="TreeGrafter"/>
</dbReference>
<sequence length="260" mass="27192">MIRNRLKRRAVAGEKLIGAWVFSGAPAVCELYALAGYDIVLIDTEHTPIDIADVLTCVRAVEAGGGEAMVRVPGQDSSHFKRMLDAGIHSLMVPMVDTVDQAKAVIDACLYPPRGRRGYAASVSRSGLYGFDETYADTAHEETFLALQVESAACAAIAGDIAALAGADCLFIGANDLAGSLGKLGQLTAPDVLASIDQAANATKTAGKVLGTIPIPGRDASHLAAQGYGIVIGECDMWAVRTGALADLAQHRKAFPGRKR</sequence>
<dbReference type="InterPro" id="IPR050251">
    <property type="entry name" value="HpcH-HpaI_aldolase"/>
</dbReference>
<dbReference type="PANTHER" id="PTHR30502:SF0">
    <property type="entry name" value="PHOSPHOENOLPYRUVATE CARBOXYLASE FAMILY PROTEIN"/>
    <property type="match status" value="1"/>
</dbReference>
<comment type="similarity">
    <text evidence="1">Belongs to the HpcH/HpaI aldolase family.</text>
</comment>
<dbReference type="InterPro" id="IPR040442">
    <property type="entry name" value="Pyrv_kinase-like_dom_sf"/>
</dbReference>
<dbReference type="AlphaFoldDB" id="A0A4D7B4I9"/>
<dbReference type="InterPro" id="IPR005000">
    <property type="entry name" value="Aldolase/citrate-lyase_domain"/>
</dbReference>
<dbReference type="GO" id="GO:0046872">
    <property type="term" value="F:metal ion binding"/>
    <property type="evidence" value="ECO:0007669"/>
    <property type="project" value="UniProtKB-KW"/>
</dbReference>
<dbReference type="GO" id="GO:0005737">
    <property type="term" value="C:cytoplasm"/>
    <property type="evidence" value="ECO:0007669"/>
    <property type="project" value="TreeGrafter"/>
</dbReference>
<evidence type="ECO:0000313" key="5">
    <source>
        <dbReference type="EMBL" id="QCI64970.1"/>
    </source>
</evidence>
<keyword evidence="6" id="KW-1185">Reference proteome</keyword>
<dbReference type="OrthoDB" id="9802624at2"/>
<proteinExistence type="inferred from homology"/>
<evidence type="ECO:0000256" key="3">
    <source>
        <dbReference type="ARBA" id="ARBA00023239"/>
    </source>
</evidence>
<dbReference type="SUPFAM" id="SSF51621">
    <property type="entry name" value="Phosphoenolpyruvate/pyruvate domain"/>
    <property type="match status" value="1"/>
</dbReference>
<evidence type="ECO:0000256" key="1">
    <source>
        <dbReference type="ARBA" id="ARBA00005568"/>
    </source>
</evidence>
<evidence type="ECO:0000313" key="6">
    <source>
        <dbReference type="Proteomes" id="UP000298781"/>
    </source>
</evidence>
<dbReference type="KEGG" id="pstg:E8M01_12485"/>
<keyword evidence="2" id="KW-0479">Metal-binding</keyword>
<name>A0A4D7B4I9_9HYPH</name>
<dbReference type="EMBL" id="CP039690">
    <property type="protein sequence ID" value="QCI64970.1"/>
    <property type="molecule type" value="Genomic_DNA"/>
</dbReference>
<dbReference type="Pfam" id="PF03328">
    <property type="entry name" value="HpcH_HpaI"/>
    <property type="match status" value="1"/>
</dbReference>
<dbReference type="RefSeq" id="WP_136960421.1">
    <property type="nucleotide sequence ID" value="NZ_CP039690.1"/>
</dbReference>
<keyword evidence="3" id="KW-0456">Lyase</keyword>
<feature type="domain" description="HpcH/HpaI aldolase/citrate lyase" evidence="4">
    <location>
        <begin position="17"/>
        <end position="231"/>
    </location>
</feature>
<evidence type="ECO:0000259" key="4">
    <source>
        <dbReference type="Pfam" id="PF03328"/>
    </source>
</evidence>
<dbReference type="Gene3D" id="3.20.20.60">
    <property type="entry name" value="Phosphoenolpyruvate-binding domains"/>
    <property type="match status" value="1"/>
</dbReference>
<gene>
    <name evidence="5" type="ORF">E8M01_12485</name>
</gene>
<protein>
    <recommendedName>
        <fullName evidence="4">HpcH/HpaI aldolase/citrate lyase domain-containing protein</fullName>
    </recommendedName>
</protein>
<dbReference type="InterPro" id="IPR015813">
    <property type="entry name" value="Pyrv/PenolPyrv_kinase-like_dom"/>
</dbReference>
<accession>A0A4D7B4I9</accession>
<reference evidence="5 6" key="1">
    <citation type="submission" date="2019-04" db="EMBL/GenBank/DDBJ databases">
        <title>Phreatobacter aquaticus sp. nov.</title>
        <authorList>
            <person name="Choi A."/>
        </authorList>
    </citation>
    <scope>NUCLEOTIDE SEQUENCE [LARGE SCALE GENOMIC DNA]</scope>
    <source>
        <strain evidence="5 6">KCTC 52518</strain>
    </source>
</reference>
<evidence type="ECO:0000256" key="2">
    <source>
        <dbReference type="ARBA" id="ARBA00022723"/>
    </source>
</evidence>